<organism evidence="1 2">
    <name type="scientific">Escherichia coli</name>
    <dbReference type="NCBI Taxonomy" id="562"/>
    <lineage>
        <taxon>Bacteria</taxon>
        <taxon>Pseudomonadati</taxon>
        <taxon>Pseudomonadota</taxon>
        <taxon>Gammaproteobacteria</taxon>
        <taxon>Enterobacterales</taxon>
        <taxon>Enterobacteriaceae</taxon>
        <taxon>Escherichia</taxon>
    </lineage>
</organism>
<gene>
    <name evidence="1" type="primary">tssK</name>
    <name evidence="1" type="ORF">OFN31_31255</name>
</gene>
<accession>A0AAP3ELW2</accession>
<proteinExistence type="predicted"/>
<dbReference type="Pfam" id="PF05936">
    <property type="entry name" value="T6SS_VasE"/>
    <property type="match status" value="1"/>
</dbReference>
<protein>
    <submittedName>
        <fullName evidence="1">Type VI secretion system baseplate subunit TssK</fullName>
    </submittedName>
</protein>
<dbReference type="Proteomes" id="UP001208624">
    <property type="component" value="Unassembled WGS sequence"/>
</dbReference>
<dbReference type="InterPro" id="IPR010263">
    <property type="entry name" value="T6SS_TssK"/>
</dbReference>
<evidence type="ECO:0000313" key="2">
    <source>
        <dbReference type="Proteomes" id="UP001208624"/>
    </source>
</evidence>
<sequence>ISVEFKKITTDTLVCNFDEYSSRNNSDYYIKLTSETFKKNNSIALPEIKIAPSEHIDLIIQHALPGITFTVMDVVTSELQVRDNIIW</sequence>
<feature type="non-terminal residue" evidence="1">
    <location>
        <position position="1"/>
    </location>
</feature>
<comment type="caution">
    <text evidence="1">The sequence shown here is derived from an EMBL/GenBank/DDBJ whole genome shotgun (WGS) entry which is preliminary data.</text>
</comment>
<dbReference type="AlphaFoldDB" id="A0AAP3ELW2"/>
<reference evidence="1" key="1">
    <citation type="submission" date="2023-06" db="EMBL/GenBank/DDBJ databases">
        <title>Deciphering the underlying mechanisms mediating the transmission of blaNDM gene from human to animals in China.</title>
        <authorList>
            <person name="Chen K."/>
            <person name="Chen S."/>
        </authorList>
    </citation>
    <scope>NUCLEOTIDE SEQUENCE</scope>
    <source>
        <strain evidence="1">1199</strain>
    </source>
</reference>
<dbReference type="EMBL" id="JAOVKC010001190">
    <property type="protein sequence ID" value="MCV5626111.1"/>
    <property type="molecule type" value="Genomic_DNA"/>
</dbReference>
<name>A0AAP3ELW2_ECOLX</name>
<feature type="non-terminal residue" evidence="1">
    <location>
        <position position="87"/>
    </location>
</feature>
<evidence type="ECO:0000313" key="1">
    <source>
        <dbReference type="EMBL" id="MCV5626111.1"/>
    </source>
</evidence>